<keyword evidence="3" id="KW-1185">Reference proteome</keyword>
<evidence type="ECO:0000313" key="3">
    <source>
        <dbReference type="Proteomes" id="UP000245712"/>
    </source>
</evidence>
<feature type="region of interest" description="Disordered" evidence="1">
    <location>
        <begin position="1"/>
        <end position="30"/>
    </location>
</feature>
<proteinExistence type="predicted"/>
<gene>
    <name evidence="2" type="ORF">C7402_102423</name>
</gene>
<sequence length="30" mass="3438">MNGRSVYRGVSLARRPLLATRANSRETMHH</sequence>
<protein>
    <submittedName>
        <fullName evidence="2">Uncharacterized protein</fullName>
    </submittedName>
</protein>
<evidence type="ECO:0000313" key="2">
    <source>
        <dbReference type="EMBL" id="PVX86587.1"/>
    </source>
</evidence>
<name>A0ABX5KXR8_9BURK</name>
<comment type="caution">
    <text evidence="2">The sequence shown here is derived from an EMBL/GenBank/DDBJ whole genome shotgun (WGS) entry which is preliminary data.</text>
</comment>
<evidence type="ECO:0000256" key="1">
    <source>
        <dbReference type="SAM" id="MobiDB-lite"/>
    </source>
</evidence>
<dbReference type="Proteomes" id="UP000245712">
    <property type="component" value="Unassembled WGS sequence"/>
</dbReference>
<accession>A0ABX5KXR8</accession>
<organism evidence="2 3">
    <name type="scientific">Paraburkholderia unamae</name>
    <dbReference type="NCBI Taxonomy" id="219649"/>
    <lineage>
        <taxon>Bacteria</taxon>
        <taxon>Pseudomonadati</taxon>
        <taxon>Pseudomonadota</taxon>
        <taxon>Betaproteobacteria</taxon>
        <taxon>Burkholderiales</taxon>
        <taxon>Burkholderiaceae</taxon>
        <taxon>Paraburkholderia</taxon>
    </lineage>
</organism>
<reference evidence="2 3" key="1">
    <citation type="submission" date="2018-05" db="EMBL/GenBank/DDBJ databases">
        <title>Genomic Encyclopedia of Type Strains, Phase IV (KMG-V): Genome sequencing to study the core and pangenomes of soil and plant-associated prokaryotes.</title>
        <authorList>
            <person name="Whitman W."/>
        </authorList>
    </citation>
    <scope>NUCLEOTIDE SEQUENCE [LARGE SCALE GENOMIC DNA]</scope>
    <source>
        <strain evidence="2 3">SCZa-39</strain>
    </source>
</reference>
<dbReference type="EMBL" id="QEOB01000002">
    <property type="protein sequence ID" value="PVX86587.1"/>
    <property type="molecule type" value="Genomic_DNA"/>
</dbReference>